<dbReference type="EMBL" id="JAPPUY010000004">
    <property type="protein sequence ID" value="MCY4746557.1"/>
    <property type="molecule type" value="Genomic_DNA"/>
</dbReference>
<accession>A0ACC6CDN1</accession>
<organism evidence="1 2">
    <name type="scientific">Roseateles hydrophilus</name>
    <dbReference type="NCBI Taxonomy" id="2975054"/>
    <lineage>
        <taxon>Bacteria</taxon>
        <taxon>Pseudomonadati</taxon>
        <taxon>Pseudomonadota</taxon>
        <taxon>Betaproteobacteria</taxon>
        <taxon>Burkholderiales</taxon>
        <taxon>Sphaerotilaceae</taxon>
        <taxon>Roseateles</taxon>
    </lineage>
</organism>
<reference evidence="1" key="1">
    <citation type="submission" date="2022-08" db="EMBL/GenBank/DDBJ databases">
        <title>Genome sequencing of Pelomonas sp. UHG3.</title>
        <authorList>
            <person name="So Y."/>
        </authorList>
    </citation>
    <scope>NUCLEOTIDE SEQUENCE</scope>
    <source>
        <strain evidence="1">UHG3</strain>
    </source>
</reference>
<keyword evidence="2" id="KW-1185">Reference proteome</keyword>
<gene>
    <name evidence="1" type="ORF">NYO99_16360</name>
</gene>
<name>A0ACC6CDN1_9BURK</name>
<protein>
    <submittedName>
        <fullName evidence="1">Motility protein</fullName>
    </submittedName>
</protein>
<evidence type="ECO:0000313" key="1">
    <source>
        <dbReference type="EMBL" id="MCY4746557.1"/>
    </source>
</evidence>
<dbReference type="Proteomes" id="UP001076464">
    <property type="component" value="Unassembled WGS sequence"/>
</dbReference>
<proteinExistence type="predicted"/>
<comment type="caution">
    <text evidence="1">The sequence shown here is derived from an EMBL/GenBank/DDBJ whole genome shotgun (WGS) entry which is preliminary data.</text>
</comment>
<sequence>MNIANSASVTAVVNSASNGEPGTVQAAVSMRVLKQALQTQAEGAVALLNALPQQPALATQGNLGRHVNTFA</sequence>
<evidence type="ECO:0000313" key="2">
    <source>
        <dbReference type="Proteomes" id="UP001076464"/>
    </source>
</evidence>